<evidence type="ECO:0008006" key="4">
    <source>
        <dbReference type="Google" id="ProtNLM"/>
    </source>
</evidence>
<evidence type="ECO:0000313" key="2">
    <source>
        <dbReference type="EMBL" id="KAL2913472.1"/>
    </source>
</evidence>
<sequence length="755" mass="83252">MLASSDGTQSAEVSPNSDFLHNDHLLDTLVNLLKDPNTSLAAIYQKQSDAMARLLEALKRLELHIVTTHPTLSRDLARMRNVFVHRRLKAFLVNSGQRGVPILEQVDKCVEEMIIVQEVTVSEVSTNSDFLHDDHLLDTLVNLLKDPNTSLAAIYQKRSDAMARQLEALKRLELHIVTTHPTLSRDLTRMRNVFVHRRLKAFLGPHKQMPDVFVYMELVGSSIQRPQHEASKSLPLIEFYNMPPDLRDEITISSMLKQAPSTYATELGIHPWADIVFSPLIRDRVLPHGAMFHAPSSGKFIPDRKLVVSRDGQSIPVLFEFKKAWADLMKRLTNLVGFSNNPENSDEPEYSNLRQTVGYASAERSPCCVLSFGEETYYIDLVCFTDGGTGAFVQGPVLPSHACVVPEEPSLRAMAAGMAFRLLGILENEAPAHPPLGEVGFSMGGNSGAGGGADAPGSGSASQHGQEQPPASNAGPSGGESSRGAPSQSGAADGGASDSLPADTTAQPREAQVVKQDSGTDVTFGEGKLQKQKPKQYAVVITDRPDHELESVVHERLHDHPEWKDSFAAGFYLAIGRMIGASRHGTVRSALIRGVPAVAKFVMIEYMRAFVTERSNYTRVEELQGRSIAWLHDTCVYSVGSSVLIVERGEVLAPVRDIYNHFINPREALDKLTDDNRLRALEALNDIHSIGALHGDAHLGNVAITDAGGQTRAFWFDLEHMTFPTENLEEKQEKEKQQFIDEWKLTVYQLNASLK</sequence>
<protein>
    <recommendedName>
        <fullName evidence="4">Protein kinase domain-containing protein</fullName>
    </recommendedName>
</protein>
<keyword evidence="3" id="KW-1185">Reference proteome</keyword>
<comment type="caution">
    <text evidence="2">The sequence shown here is derived from an EMBL/GenBank/DDBJ whole genome shotgun (WGS) entry which is preliminary data.</text>
</comment>
<evidence type="ECO:0000256" key="1">
    <source>
        <dbReference type="SAM" id="MobiDB-lite"/>
    </source>
</evidence>
<feature type="region of interest" description="Disordered" evidence="1">
    <location>
        <begin position="436"/>
        <end position="536"/>
    </location>
</feature>
<dbReference type="SUPFAM" id="SSF56112">
    <property type="entry name" value="Protein kinase-like (PK-like)"/>
    <property type="match status" value="1"/>
</dbReference>
<feature type="compositionally biased region" description="Gly residues" evidence="1">
    <location>
        <begin position="442"/>
        <end position="454"/>
    </location>
</feature>
<dbReference type="PANTHER" id="PTHR37171:SF1">
    <property type="entry name" value="SERINE_THREONINE-PROTEIN KINASE YRZF-RELATED"/>
    <property type="match status" value="1"/>
</dbReference>
<name>A0ABR4N1U9_9FUNG</name>
<organism evidence="2 3">
    <name type="scientific">Polyrhizophydium stewartii</name>
    <dbReference type="NCBI Taxonomy" id="2732419"/>
    <lineage>
        <taxon>Eukaryota</taxon>
        <taxon>Fungi</taxon>
        <taxon>Fungi incertae sedis</taxon>
        <taxon>Chytridiomycota</taxon>
        <taxon>Chytridiomycota incertae sedis</taxon>
        <taxon>Chytridiomycetes</taxon>
        <taxon>Rhizophydiales</taxon>
        <taxon>Rhizophydiales incertae sedis</taxon>
        <taxon>Polyrhizophydium</taxon>
    </lineage>
</organism>
<proteinExistence type="predicted"/>
<evidence type="ECO:0000313" key="3">
    <source>
        <dbReference type="Proteomes" id="UP001527925"/>
    </source>
</evidence>
<feature type="compositionally biased region" description="Polar residues" evidence="1">
    <location>
        <begin position="463"/>
        <end position="475"/>
    </location>
</feature>
<dbReference type="PANTHER" id="PTHR37171">
    <property type="entry name" value="SERINE/THREONINE-PROTEIN KINASE YRZF-RELATED"/>
    <property type="match status" value="1"/>
</dbReference>
<dbReference type="InterPro" id="IPR011009">
    <property type="entry name" value="Kinase-like_dom_sf"/>
</dbReference>
<gene>
    <name evidence="2" type="ORF">HK105_207085</name>
</gene>
<dbReference type="EMBL" id="JADGIZ020000046">
    <property type="protein sequence ID" value="KAL2913472.1"/>
    <property type="molecule type" value="Genomic_DNA"/>
</dbReference>
<reference evidence="2 3" key="1">
    <citation type="submission" date="2023-09" db="EMBL/GenBank/DDBJ databases">
        <title>Pangenome analysis of Batrachochytrium dendrobatidis and related Chytrids.</title>
        <authorList>
            <person name="Yacoub M.N."/>
            <person name="Stajich J.E."/>
            <person name="James T.Y."/>
        </authorList>
    </citation>
    <scope>NUCLEOTIDE SEQUENCE [LARGE SCALE GENOMIC DNA]</scope>
    <source>
        <strain evidence="2 3">JEL0888</strain>
    </source>
</reference>
<accession>A0ABR4N1U9</accession>
<dbReference type="InterPro" id="IPR052396">
    <property type="entry name" value="Meiotic_Drive_Suppr_Kinase"/>
</dbReference>
<dbReference type="Proteomes" id="UP001527925">
    <property type="component" value="Unassembled WGS sequence"/>
</dbReference>